<dbReference type="RefSeq" id="WP_006314891.1">
    <property type="nucleotide sequence ID" value="NZ_ARZA01000211.1"/>
</dbReference>
<dbReference type="PATRIC" id="fig|1304284.3.peg.1886"/>
<dbReference type="AlphaFoldDB" id="R1CCM9"/>
<accession>R1CCM9</accession>
<keyword evidence="2" id="KW-1185">Reference proteome</keyword>
<dbReference type="Pfam" id="PF12643">
    <property type="entry name" value="MazG-like"/>
    <property type="match status" value="1"/>
</dbReference>
<evidence type="ECO:0008006" key="3">
    <source>
        <dbReference type="Google" id="ProtNLM"/>
    </source>
</evidence>
<reference evidence="1 2" key="1">
    <citation type="journal article" date="2015" name="Geomicrobiol. J.">
        <title>Caldisalinibacter kiritimatiensis gen. nov., sp. nov., a moderately thermohalophilic thiosulfate-reducing bacterium from a hypersaline microbial mat.</title>
        <authorList>
            <person name="Ben Hania W."/>
            <person name="Joseph M."/>
            <person name="Fiebig A."/>
            <person name="Bunk B."/>
            <person name="Klenk H.-P."/>
            <person name="Fardeau M.-L."/>
            <person name="Spring S."/>
        </authorList>
    </citation>
    <scope>NUCLEOTIDE SEQUENCE [LARGE SCALE GENOMIC DNA]</scope>
    <source>
        <strain evidence="1 2">L21-TH-D2</strain>
    </source>
</reference>
<dbReference type="GO" id="GO:0047429">
    <property type="term" value="F:nucleoside triphosphate diphosphatase activity"/>
    <property type="evidence" value="ECO:0007669"/>
    <property type="project" value="InterPro"/>
</dbReference>
<dbReference type="OrthoDB" id="2381770at2"/>
<comment type="caution">
    <text evidence="1">The sequence shown here is derived from an EMBL/GenBank/DDBJ whole genome shotgun (WGS) entry which is preliminary data.</text>
</comment>
<dbReference type="eggNOG" id="ENOG50332FJ">
    <property type="taxonomic scope" value="Bacteria"/>
</dbReference>
<dbReference type="InterPro" id="IPR025984">
    <property type="entry name" value="DCTPP"/>
</dbReference>
<evidence type="ECO:0000313" key="2">
    <source>
        <dbReference type="Proteomes" id="UP000013378"/>
    </source>
</evidence>
<dbReference type="EMBL" id="ARZA01000211">
    <property type="protein sequence ID" value="EOD00030.1"/>
    <property type="molecule type" value="Genomic_DNA"/>
</dbReference>
<dbReference type="STRING" id="1304284.L21TH_1919"/>
<sequence>MNSKDKNIDITRNIKIIEWLKSELLTAVASLFELLVKGVKNSQDAISDILANIILLTYLLGRRLGVSFEKLDSKVESKLKLGIIEEHNIEKWYGDLNSLLEYFKRTRE</sequence>
<proteinExistence type="predicted"/>
<name>R1CCM9_9FIRM</name>
<gene>
    <name evidence="1" type="ORF">L21TH_1919</name>
</gene>
<protein>
    <recommendedName>
        <fullName evidence="3">MazG-like family protein</fullName>
    </recommendedName>
</protein>
<dbReference type="GO" id="GO:0009143">
    <property type="term" value="P:nucleoside triphosphate catabolic process"/>
    <property type="evidence" value="ECO:0007669"/>
    <property type="project" value="InterPro"/>
</dbReference>
<evidence type="ECO:0000313" key="1">
    <source>
        <dbReference type="EMBL" id="EOD00030.1"/>
    </source>
</evidence>
<dbReference type="Proteomes" id="UP000013378">
    <property type="component" value="Unassembled WGS sequence"/>
</dbReference>
<organism evidence="1 2">
    <name type="scientific">Caldisalinibacter kiritimatiensis</name>
    <dbReference type="NCBI Taxonomy" id="1304284"/>
    <lineage>
        <taxon>Bacteria</taxon>
        <taxon>Bacillati</taxon>
        <taxon>Bacillota</taxon>
        <taxon>Tissierellia</taxon>
        <taxon>Tissierellales</taxon>
        <taxon>Thermohalobacteraceae</taxon>
        <taxon>Caldisalinibacter</taxon>
    </lineage>
</organism>